<evidence type="ECO:0000313" key="3">
    <source>
        <dbReference type="Proteomes" id="UP000190625"/>
    </source>
</evidence>
<dbReference type="Gene3D" id="3.30.1490.130">
    <property type="entry name" value="D-aminoacylase. Domain 3"/>
    <property type="match status" value="1"/>
</dbReference>
<dbReference type="RefSeq" id="WP_078810077.1">
    <property type="nucleotide sequence ID" value="NZ_FUWM01000012.1"/>
</dbReference>
<dbReference type="Pfam" id="PF07969">
    <property type="entry name" value="Amidohydro_3"/>
    <property type="match status" value="2"/>
</dbReference>
<dbReference type="InterPro" id="IPR050378">
    <property type="entry name" value="Metallo-dep_Hydrolases_sf"/>
</dbReference>
<dbReference type="STRING" id="142842.SAMN02745118_01607"/>
<name>A0A1T4MVA8_9FIRM</name>
<dbReference type="EMBL" id="FUWM01000012">
    <property type="protein sequence ID" value="SJZ71050.1"/>
    <property type="molecule type" value="Genomic_DNA"/>
</dbReference>
<evidence type="ECO:0000259" key="1">
    <source>
        <dbReference type="Pfam" id="PF07969"/>
    </source>
</evidence>
<sequence length="528" mass="59455">MNELLIKNGLIIDGTGQSRFKADLLIKNDRIFEIGMINQDGFNNILDAKGKIVSPGFIDTHSHSDLGILLDPYIEPKIRQGITTEVLGQDGISMAPLPLEYTKPWRKNLSGLNGDSDKLNWDWETTEGYLNLLEESGIGPNVSYLVPHGNIRMEAMGLDDRAATKDELKKMRQITRRSLEAGAVGLSTGLLYTPCAYANTEELIEMCKVVAEYDKVFVIHQRSEADAIIESIKEVIKIGKRSGVRVHFSHFKICGKKNWEKIDKVEELLDYAKDEGIKISFDQYPYIIGSTMFGAILPSWVHNGGTEKLLNRLESSKLRTKIINDIKEGIPGWDNFIDFAGLDGIYITSVKNDKNKDCVGKNLLEIAEMKGKDPYNAAFDLIYEEENAVGIRINYGKEDQVARLMQRPEQNVCTDGLLAGKPHPRVYGTYPRVLGKYVREEGLLSLEEAIHKMTLKPAEIFNLNNRGVLQKGKKADIVIFDSEKIKNKATFENPMQYPEGIETVIINGRPVIHQEKRSELITGEVIRR</sequence>
<dbReference type="Gene3D" id="3.20.20.140">
    <property type="entry name" value="Metal-dependent hydrolases"/>
    <property type="match status" value="1"/>
</dbReference>
<evidence type="ECO:0000313" key="2">
    <source>
        <dbReference type="EMBL" id="SJZ71050.1"/>
    </source>
</evidence>
<dbReference type="AlphaFoldDB" id="A0A1T4MVA8"/>
<dbReference type="PANTHER" id="PTHR11647">
    <property type="entry name" value="HYDRANTOINASE/DIHYDROPYRIMIDINASE FAMILY MEMBER"/>
    <property type="match status" value="1"/>
</dbReference>
<proteinExistence type="predicted"/>
<protein>
    <submittedName>
        <fullName evidence="2">N-acyl-D-amino-acid deacylase</fullName>
    </submittedName>
</protein>
<dbReference type="InterPro" id="IPR032466">
    <property type="entry name" value="Metal_Hydrolase"/>
</dbReference>
<feature type="domain" description="Amidohydrolase 3" evidence="1">
    <location>
        <begin position="45"/>
        <end position="215"/>
    </location>
</feature>
<accession>A0A1T4MVA8</accession>
<dbReference type="SUPFAM" id="SSF51338">
    <property type="entry name" value="Composite domain of metallo-dependent hydrolases"/>
    <property type="match status" value="1"/>
</dbReference>
<dbReference type="OrthoDB" id="9775607at2"/>
<gene>
    <name evidence="2" type="ORF">SAMN02745118_01607</name>
</gene>
<dbReference type="GO" id="GO:0016811">
    <property type="term" value="F:hydrolase activity, acting on carbon-nitrogen (but not peptide) bonds, in linear amides"/>
    <property type="evidence" value="ECO:0007669"/>
    <property type="project" value="InterPro"/>
</dbReference>
<dbReference type="CDD" id="cd01297">
    <property type="entry name" value="D-aminoacylase"/>
    <property type="match status" value="1"/>
</dbReference>
<dbReference type="SUPFAM" id="SSF51556">
    <property type="entry name" value="Metallo-dependent hydrolases"/>
    <property type="match status" value="1"/>
</dbReference>
<dbReference type="InterPro" id="IPR013108">
    <property type="entry name" value="Amidohydro_3"/>
</dbReference>
<dbReference type="InterPro" id="IPR023100">
    <property type="entry name" value="D-aminoacylase_insert_dom_sf"/>
</dbReference>
<keyword evidence="3" id="KW-1185">Reference proteome</keyword>
<organism evidence="2 3">
    <name type="scientific">Selenihalanaerobacter shriftii</name>
    <dbReference type="NCBI Taxonomy" id="142842"/>
    <lineage>
        <taxon>Bacteria</taxon>
        <taxon>Bacillati</taxon>
        <taxon>Bacillota</taxon>
        <taxon>Clostridia</taxon>
        <taxon>Halanaerobiales</taxon>
        <taxon>Halobacteroidaceae</taxon>
        <taxon>Selenihalanaerobacter</taxon>
    </lineage>
</organism>
<dbReference type="PANTHER" id="PTHR11647:SF1">
    <property type="entry name" value="COLLAPSIN RESPONSE MEDIATOR PROTEIN"/>
    <property type="match status" value="1"/>
</dbReference>
<feature type="domain" description="Amidohydrolase 3" evidence="1">
    <location>
        <begin position="421"/>
        <end position="512"/>
    </location>
</feature>
<dbReference type="InterPro" id="IPR011059">
    <property type="entry name" value="Metal-dep_hydrolase_composite"/>
</dbReference>
<dbReference type="Gene3D" id="2.30.40.10">
    <property type="entry name" value="Urease, subunit C, domain 1"/>
    <property type="match status" value="1"/>
</dbReference>
<reference evidence="3" key="1">
    <citation type="submission" date="2017-02" db="EMBL/GenBank/DDBJ databases">
        <authorList>
            <person name="Varghese N."/>
            <person name="Submissions S."/>
        </authorList>
    </citation>
    <scope>NUCLEOTIDE SEQUENCE [LARGE SCALE GENOMIC DNA]</scope>
    <source>
        <strain evidence="3">ATCC BAA-73</strain>
    </source>
</reference>
<dbReference type="Proteomes" id="UP000190625">
    <property type="component" value="Unassembled WGS sequence"/>
</dbReference>